<keyword evidence="2" id="KW-1185">Reference proteome</keyword>
<proteinExistence type="predicted"/>
<gene>
    <name evidence="1" type="ORF">DNTS_005027</name>
</gene>
<accession>A0A553PMU4</accession>
<sequence length="327" mass="35057">MTKESVVLKTVEQTMRERKISENKGIKVCLEAADSSSGLWTGSLTSGSCASSSPGHPQVLRLLITWSSSSPVPPYQLVLFKSRASSSPGSPHDVILLIYWSFSSPANLDHLDLSLTGVSVPQSVSTKSVLAPVQSSPVGSAVFPSGFLSLSKVGACSDAEGSRHFSSGHDLDLFFDQSCCSPSFFMRQVEKICTQSRKMELREEVSLQALMKDGGSPNPPLCNVSEPLTPQICTPTVGNTLSRTDCGKSPAAQGEDSGKAQNIVTDYSHPLNSQFELLNSGKVAVAEEIAAQREAFDFLFSDMKPLRSVCYLLENKGVGPYLEGIKV</sequence>
<dbReference type="EMBL" id="SRMA01026666">
    <property type="protein sequence ID" value="TRY78993.1"/>
    <property type="molecule type" value="Genomic_DNA"/>
</dbReference>
<dbReference type="AlphaFoldDB" id="A0A553PMU4"/>
<name>A0A553PMU4_9TELE</name>
<protein>
    <submittedName>
        <fullName evidence="1">Uncharacterized protein</fullName>
    </submittedName>
</protein>
<dbReference type="Proteomes" id="UP000316079">
    <property type="component" value="Unassembled WGS sequence"/>
</dbReference>
<evidence type="ECO:0000313" key="2">
    <source>
        <dbReference type="Proteomes" id="UP000316079"/>
    </source>
</evidence>
<evidence type="ECO:0000313" key="1">
    <source>
        <dbReference type="EMBL" id="TRY78993.1"/>
    </source>
</evidence>
<reference evidence="1 2" key="1">
    <citation type="journal article" date="2019" name="Sci. Data">
        <title>Hybrid genome assembly and annotation of Danionella translucida.</title>
        <authorList>
            <person name="Kadobianskyi M."/>
            <person name="Schulze L."/>
            <person name="Schuelke M."/>
            <person name="Judkewitz B."/>
        </authorList>
    </citation>
    <scope>NUCLEOTIDE SEQUENCE [LARGE SCALE GENOMIC DNA]</scope>
    <source>
        <strain evidence="1 2">Bolton</strain>
    </source>
</reference>
<organism evidence="1 2">
    <name type="scientific">Danionella cerebrum</name>
    <dbReference type="NCBI Taxonomy" id="2873325"/>
    <lineage>
        <taxon>Eukaryota</taxon>
        <taxon>Metazoa</taxon>
        <taxon>Chordata</taxon>
        <taxon>Craniata</taxon>
        <taxon>Vertebrata</taxon>
        <taxon>Euteleostomi</taxon>
        <taxon>Actinopterygii</taxon>
        <taxon>Neopterygii</taxon>
        <taxon>Teleostei</taxon>
        <taxon>Ostariophysi</taxon>
        <taxon>Cypriniformes</taxon>
        <taxon>Danionidae</taxon>
        <taxon>Danioninae</taxon>
        <taxon>Danionella</taxon>
    </lineage>
</organism>
<comment type="caution">
    <text evidence="1">The sequence shown here is derived from an EMBL/GenBank/DDBJ whole genome shotgun (WGS) entry which is preliminary data.</text>
</comment>